<dbReference type="AlphaFoldDB" id="A0A0N1IK37"/>
<dbReference type="Proteomes" id="UP000038009">
    <property type="component" value="Unassembled WGS sequence"/>
</dbReference>
<dbReference type="EMBL" id="LJSK01000164">
    <property type="protein sequence ID" value="KPI85813.1"/>
    <property type="molecule type" value="Genomic_DNA"/>
</dbReference>
<dbReference type="Pfam" id="PF25477">
    <property type="entry name" value="RESC1_2"/>
    <property type="match status" value="1"/>
</dbReference>
<evidence type="ECO:0000313" key="2">
    <source>
        <dbReference type="EMBL" id="KPI85813.1"/>
    </source>
</evidence>
<feature type="domain" description="RESC1/2 CYTH-like" evidence="1">
    <location>
        <begin position="176"/>
        <end position="490"/>
    </location>
</feature>
<dbReference type="OrthoDB" id="276578at2759"/>
<dbReference type="InterPro" id="IPR057320">
    <property type="entry name" value="RESC1_2_CYTH-like_dom"/>
</dbReference>
<dbReference type="CDD" id="cd23732">
    <property type="entry name" value="RESC1"/>
    <property type="match status" value="1"/>
</dbReference>
<reference evidence="2 3" key="1">
    <citation type="journal article" date="2015" name="PLoS Pathog.">
        <title>Leptomonas seymouri: Adaptations to the Dixenous Life Cycle Analyzed by Genome Sequencing, Transcriptome Profiling and Co-infection with Leishmania donovani.</title>
        <authorList>
            <person name="Kraeva N."/>
            <person name="Butenko A."/>
            <person name="Hlavacova J."/>
            <person name="Kostygov A."/>
            <person name="Myskova J."/>
            <person name="Grybchuk D."/>
            <person name="Lestinova T."/>
            <person name="Votypka J."/>
            <person name="Volf P."/>
            <person name="Opperdoes F."/>
            <person name="Flegontov P."/>
            <person name="Lukes J."/>
            <person name="Yurchenko V."/>
        </authorList>
    </citation>
    <scope>NUCLEOTIDE SEQUENCE [LARGE SCALE GENOMIC DNA]</scope>
    <source>
        <strain evidence="2 3">ATCC 30220</strain>
    </source>
</reference>
<sequence>MLRSRLLHLVHQRSCAFAARSPAASITTFSTIVQKRFQSSSSPSSGLPEVAPGLEIASANVQAPVTYEQVWSLWNEGNLFSLQVAQMRDFLSKVGVTTDVTAKKAAVVRRLEEYLQANDKINSAATGDAVGAASTAAAAAGGLKGADYGNWATSGSTQPETLLDLAQAGFYQGAATMVPRAFQLLTVGSSSEAVVSRVNTAAFPGFPANTECYTLSASDAEGAMQARYSKVLQWCLLNMSNLRMDGELTVEVGKLLLTTSAMRHNERVVSAYTLQQRLQLTRPYTWISCVPESAISAVEKLLAEKGFDLVSKNARLTYEGTIKRTNDNLEVVLDEHMKVDGVYGEWVCVQTAFCTSLEKPDLRVLLRSRPPVSAQDRDTYSRTPVIELSQDDVSDVLPPEHGQLVYLSENESRHFERLNAKGIAIVVREIKRQPLIVLRDEEEDARVEYRISVDIPASAGSHTVDVRAVGLEVLTLAEELSAAVQVPFNEAYGLVRSSSASS</sequence>
<evidence type="ECO:0000313" key="3">
    <source>
        <dbReference type="Proteomes" id="UP000038009"/>
    </source>
</evidence>
<evidence type="ECO:0000259" key="1">
    <source>
        <dbReference type="Pfam" id="PF25477"/>
    </source>
</evidence>
<accession>A0A0N1IK37</accession>
<dbReference type="VEuPathDB" id="TriTrypDB:Lsey_0164_0040"/>
<dbReference type="OMA" id="FPSNTEC"/>
<proteinExistence type="predicted"/>
<protein>
    <submittedName>
        <fullName evidence="2">Putative guide RNA associated protein GAP2</fullName>
    </submittedName>
</protein>
<keyword evidence="3" id="KW-1185">Reference proteome</keyword>
<organism evidence="2 3">
    <name type="scientific">Leptomonas seymouri</name>
    <dbReference type="NCBI Taxonomy" id="5684"/>
    <lineage>
        <taxon>Eukaryota</taxon>
        <taxon>Discoba</taxon>
        <taxon>Euglenozoa</taxon>
        <taxon>Kinetoplastea</taxon>
        <taxon>Metakinetoplastina</taxon>
        <taxon>Trypanosomatida</taxon>
        <taxon>Trypanosomatidae</taxon>
        <taxon>Leishmaniinae</taxon>
        <taxon>Leptomonas</taxon>
    </lineage>
</organism>
<comment type="caution">
    <text evidence="2">The sequence shown here is derived from an EMBL/GenBank/DDBJ whole genome shotgun (WGS) entry which is preliminary data.</text>
</comment>
<gene>
    <name evidence="2" type="ORF">ABL78_5117</name>
</gene>
<name>A0A0N1IK37_LEPSE</name>